<name>A0A7V7TYE9_9HYPH</name>
<dbReference type="GO" id="GO:0004029">
    <property type="term" value="F:aldehyde dehydrogenase (NAD+) activity"/>
    <property type="evidence" value="ECO:0007669"/>
    <property type="project" value="TreeGrafter"/>
</dbReference>
<evidence type="ECO:0000313" key="3">
    <source>
        <dbReference type="Proteomes" id="UP000432089"/>
    </source>
</evidence>
<dbReference type="PANTHER" id="PTHR48079">
    <property type="entry name" value="PROTEIN YEEZ"/>
    <property type="match status" value="1"/>
</dbReference>
<dbReference type="InterPro" id="IPR001509">
    <property type="entry name" value="Epimerase_deHydtase"/>
</dbReference>
<gene>
    <name evidence="2" type="ORF">F6X38_18865</name>
</gene>
<evidence type="ECO:0000259" key="1">
    <source>
        <dbReference type="Pfam" id="PF01370"/>
    </source>
</evidence>
<keyword evidence="3" id="KW-1185">Reference proteome</keyword>
<feature type="domain" description="NAD-dependent epimerase/dehydratase" evidence="1">
    <location>
        <begin position="13"/>
        <end position="208"/>
    </location>
</feature>
<proteinExistence type="predicted"/>
<dbReference type="InterPro" id="IPR051783">
    <property type="entry name" value="NAD(P)-dependent_oxidoreduct"/>
</dbReference>
<dbReference type="EMBL" id="VZDO01000018">
    <property type="protein sequence ID" value="KAB0677187.1"/>
    <property type="molecule type" value="Genomic_DNA"/>
</dbReference>
<evidence type="ECO:0000313" key="2">
    <source>
        <dbReference type="EMBL" id="KAB0677187.1"/>
    </source>
</evidence>
<comment type="caution">
    <text evidence="2">The sequence shown here is derived from an EMBL/GenBank/DDBJ whole genome shotgun (WGS) entry which is preliminary data.</text>
</comment>
<dbReference type="InterPro" id="IPR036291">
    <property type="entry name" value="NAD(P)-bd_dom_sf"/>
</dbReference>
<dbReference type="PANTHER" id="PTHR48079:SF6">
    <property type="entry name" value="NAD(P)-BINDING DOMAIN-CONTAINING PROTEIN-RELATED"/>
    <property type="match status" value="1"/>
</dbReference>
<dbReference type="RefSeq" id="WP_150972422.1">
    <property type="nucleotide sequence ID" value="NZ_VZDO01000018.1"/>
</dbReference>
<dbReference type="GO" id="GO:0005737">
    <property type="term" value="C:cytoplasm"/>
    <property type="evidence" value="ECO:0007669"/>
    <property type="project" value="TreeGrafter"/>
</dbReference>
<sequence length="316" mass="32403">MPDGGGGGRPLVALTGATGFLGIHLTAALDAAGFRVRALARNGRPVAGAAETVAGDLADAVALRRLVAGANAVVHAAGLTKARSAAEFDAVNAGGTARLLDGLGGAAPDAHVVLISSLAAREPQLSPYAASKRAGEREAGARVPEDRLAVVRPPALYGPHDRATLAVFRAARSGLCPLPGGDRGERIALLDGRDAADAVARLLKERRRGTFALADSRPGGYGMHEIFEAAARAQGRTARFVAIPAPAFRLLGRGGAVLGRLAGRAPLLSPGKVREMLHPDWSVDPADMPPGLAGSARSIGRGFAETVAWYRQAGWL</sequence>
<reference evidence="2 3" key="1">
    <citation type="submission" date="2019-09" db="EMBL/GenBank/DDBJ databases">
        <title>YIM 132180 draft genome.</title>
        <authorList>
            <person name="Zhang K."/>
        </authorList>
    </citation>
    <scope>NUCLEOTIDE SEQUENCE [LARGE SCALE GENOMIC DNA]</scope>
    <source>
        <strain evidence="2 3">YIM 132180</strain>
    </source>
</reference>
<dbReference type="Pfam" id="PF01370">
    <property type="entry name" value="Epimerase"/>
    <property type="match status" value="1"/>
</dbReference>
<dbReference type="SUPFAM" id="SSF51735">
    <property type="entry name" value="NAD(P)-binding Rossmann-fold domains"/>
    <property type="match status" value="1"/>
</dbReference>
<organism evidence="2 3">
    <name type="scientific">Plantimonas leprariae</name>
    <dbReference type="NCBI Taxonomy" id="2615207"/>
    <lineage>
        <taxon>Bacteria</taxon>
        <taxon>Pseudomonadati</taxon>
        <taxon>Pseudomonadota</taxon>
        <taxon>Alphaproteobacteria</taxon>
        <taxon>Hyphomicrobiales</taxon>
        <taxon>Aurantimonadaceae</taxon>
        <taxon>Plantimonas</taxon>
    </lineage>
</organism>
<protein>
    <submittedName>
        <fullName evidence="2">NAD-dependent epimerase/dehydratase family protein</fullName>
    </submittedName>
</protein>
<dbReference type="Proteomes" id="UP000432089">
    <property type="component" value="Unassembled WGS sequence"/>
</dbReference>
<accession>A0A7V7TYE9</accession>
<dbReference type="AlphaFoldDB" id="A0A7V7TYE9"/>
<dbReference type="Gene3D" id="3.40.50.720">
    <property type="entry name" value="NAD(P)-binding Rossmann-like Domain"/>
    <property type="match status" value="1"/>
</dbReference>